<dbReference type="InParanoid" id="A0A2P5EF38"/>
<protein>
    <submittedName>
        <fullName evidence="1">Uncharacterized protein</fullName>
    </submittedName>
</protein>
<evidence type="ECO:0000313" key="2">
    <source>
        <dbReference type="Proteomes" id="UP000237000"/>
    </source>
</evidence>
<evidence type="ECO:0000313" key="1">
    <source>
        <dbReference type="EMBL" id="PON84163.1"/>
    </source>
</evidence>
<dbReference type="Proteomes" id="UP000237000">
    <property type="component" value="Unassembled WGS sequence"/>
</dbReference>
<dbReference type="AlphaFoldDB" id="A0A2P5EF38"/>
<comment type="caution">
    <text evidence="1">The sequence shown here is derived from an EMBL/GenBank/DDBJ whole genome shotgun (WGS) entry which is preliminary data.</text>
</comment>
<name>A0A2P5EF38_TREOI</name>
<sequence>MPVRTIVGQKIDLESQMCSLCNSVPETKLHLFLYYPQTQPLWFMSPESLRMSNMTFNSYDDFPKFLLYNHGSGRNQDFVLYDSCVFYQIWKASNVNIFDNIPFELMKISKLIGKPSPSSPLCSSHQRSMI</sequence>
<reference evidence="2" key="1">
    <citation type="submission" date="2016-06" db="EMBL/GenBank/DDBJ databases">
        <title>Parallel loss of symbiosis genes in relatives of nitrogen-fixing non-legume Parasponia.</title>
        <authorList>
            <person name="Van Velzen R."/>
            <person name="Holmer R."/>
            <person name="Bu F."/>
            <person name="Rutten L."/>
            <person name="Van Zeijl A."/>
            <person name="Liu W."/>
            <person name="Santuari L."/>
            <person name="Cao Q."/>
            <person name="Sharma T."/>
            <person name="Shen D."/>
            <person name="Roswanjaya Y."/>
            <person name="Wardhani T."/>
            <person name="Kalhor M.S."/>
            <person name="Jansen J."/>
            <person name="Van den Hoogen J."/>
            <person name="Gungor B."/>
            <person name="Hartog M."/>
            <person name="Hontelez J."/>
            <person name="Verver J."/>
            <person name="Yang W.-C."/>
            <person name="Schijlen E."/>
            <person name="Repin R."/>
            <person name="Schilthuizen M."/>
            <person name="Schranz E."/>
            <person name="Heidstra R."/>
            <person name="Miyata K."/>
            <person name="Fedorova E."/>
            <person name="Kohlen W."/>
            <person name="Bisseling T."/>
            <person name="Smit S."/>
            <person name="Geurts R."/>
        </authorList>
    </citation>
    <scope>NUCLEOTIDE SEQUENCE [LARGE SCALE GENOMIC DNA]</scope>
    <source>
        <strain evidence="2">cv. RG33-2</strain>
    </source>
</reference>
<dbReference type="OrthoDB" id="1108224at2759"/>
<gene>
    <name evidence="1" type="ORF">TorRG33x02_200610</name>
</gene>
<keyword evidence="2" id="KW-1185">Reference proteome</keyword>
<organism evidence="1 2">
    <name type="scientific">Trema orientale</name>
    <name type="common">Charcoal tree</name>
    <name type="synonym">Celtis orientalis</name>
    <dbReference type="NCBI Taxonomy" id="63057"/>
    <lineage>
        <taxon>Eukaryota</taxon>
        <taxon>Viridiplantae</taxon>
        <taxon>Streptophyta</taxon>
        <taxon>Embryophyta</taxon>
        <taxon>Tracheophyta</taxon>
        <taxon>Spermatophyta</taxon>
        <taxon>Magnoliopsida</taxon>
        <taxon>eudicotyledons</taxon>
        <taxon>Gunneridae</taxon>
        <taxon>Pentapetalae</taxon>
        <taxon>rosids</taxon>
        <taxon>fabids</taxon>
        <taxon>Rosales</taxon>
        <taxon>Cannabaceae</taxon>
        <taxon>Trema</taxon>
    </lineage>
</organism>
<dbReference type="EMBL" id="JXTC01000167">
    <property type="protein sequence ID" value="PON84163.1"/>
    <property type="molecule type" value="Genomic_DNA"/>
</dbReference>
<proteinExistence type="predicted"/>
<accession>A0A2P5EF38</accession>